<evidence type="ECO:0000256" key="2">
    <source>
        <dbReference type="HAMAP-Rule" id="MF_02087"/>
    </source>
</evidence>
<reference evidence="6 7" key="1">
    <citation type="journal article" date="2019" name="Science">
        <title>Social genes are selection hotspots in kin groups of a soil microbe.</title>
        <authorList>
            <person name="Wielgoss S."/>
            <person name="Wolfensberger R."/>
            <person name="Sun L."/>
            <person name="Fiegna F."/>
            <person name="Velicer G.J."/>
        </authorList>
    </citation>
    <scope>NUCLEOTIDE SEQUENCE [LARGE SCALE GENOMIC DNA]</scope>
    <source>
        <strain evidence="6 7">MC3.5.9c15</strain>
    </source>
</reference>
<evidence type="ECO:0000259" key="5">
    <source>
        <dbReference type="Pfam" id="PF01168"/>
    </source>
</evidence>
<dbReference type="FunFam" id="3.20.20.10:FF:000018">
    <property type="entry name" value="Pyridoxal phosphate homeostasis protein"/>
    <property type="match status" value="1"/>
</dbReference>
<feature type="domain" description="Alanine racemase N-terminal" evidence="5">
    <location>
        <begin position="9"/>
        <end position="222"/>
    </location>
</feature>
<sequence>MSGSVAERLASVRERVAAACARAGRPVESVTLVAVSKLKPADLIREAYAAGQRDFGENYAQELRDKAAELADLDGLRWHALGALQTNKVKYVARVAGAFHALDRLEVARELSKRRDGAPPLPVYVEVNVGGEATKSGLAPDALGAFLDEVRALPGLQAVGLMALPPPTEDEVRARADFQALRELARVHGLPGLSMGTTHDFEWAIEEGATVVRVGTAIFGERALKSP</sequence>
<evidence type="ECO:0000256" key="1">
    <source>
        <dbReference type="ARBA" id="ARBA00022898"/>
    </source>
</evidence>
<dbReference type="HAMAP" id="MF_02087">
    <property type="entry name" value="PLP_homeostasis"/>
    <property type="match status" value="1"/>
</dbReference>
<dbReference type="PANTHER" id="PTHR10146:SF14">
    <property type="entry name" value="PYRIDOXAL PHOSPHATE HOMEOSTASIS PROTEIN"/>
    <property type="match status" value="1"/>
</dbReference>
<comment type="similarity">
    <text evidence="2 4">Belongs to the pyridoxal phosphate-binding protein YggS/PROSC family.</text>
</comment>
<name>A0AAE6KRZ1_MYXXA</name>
<dbReference type="GO" id="GO:0030170">
    <property type="term" value="F:pyridoxal phosphate binding"/>
    <property type="evidence" value="ECO:0007669"/>
    <property type="project" value="UniProtKB-UniRule"/>
</dbReference>
<feature type="modified residue" description="N6-(pyridoxal phosphate)lysine" evidence="2 3">
    <location>
        <position position="37"/>
    </location>
</feature>
<accession>A0AAE6KRZ1</accession>
<dbReference type="Pfam" id="PF01168">
    <property type="entry name" value="Ala_racemase_N"/>
    <property type="match status" value="1"/>
</dbReference>
<dbReference type="EMBL" id="CP017174">
    <property type="protein sequence ID" value="QDE67777.1"/>
    <property type="molecule type" value="Genomic_DNA"/>
</dbReference>
<dbReference type="InterPro" id="IPR011078">
    <property type="entry name" value="PyrdxlP_homeostasis"/>
</dbReference>
<comment type="function">
    <text evidence="2">Pyridoxal 5'-phosphate (PLP)-binding protein, which is involved in PLP homeostasis.</text>
</comment>
<proteinExistence type="inferred from homology"/>
<protein>
    <recommendedName>
        <fullName evidence="2">Pyridoxal phosphate homeostasis protein</fullName>
        <shortName evidence="2">PLP homeostasis protein</shortName>
    </recommendedName>
</protein>
<dbReference type="AlphaFoldDB" id="A0AAE6KRZ1"/>
<evidence type="ECO:0000313" key="7">
    <source>
        <dbReference type="Proteomes" id="UP000320179"/>
    </source>
</evidence>
<keyword evidence="1 2" id="KW-0663">Pyridoxal phosphate</keyword>
<comment type="cofactor">
    <cofactor evidence="3">
        <name>pyridoxal 5'-phosphate</name>
        <dbReference type="ChEBI" id="CHEBI:597326"/>
    </cofactor>
</comment>
<dbReference type="InterPro" id="IPR001608">
    <property type="entry name" value="Ala_racemase_N"/>
</dbReference>
<evidence type="ECO:0000256" key="3">
    <source>
        <dbReference type="PIRSR" id="PIRSR004848-1"/>
    </source>
</evidence>
<dbReference type="Proteomes" id="UP000320179">
    <property type="component" value="Chromosome"/>
</dbReference>
<dbReference type="RefSeq" id="WP_140798021.1">
    <property type="nucleotide sequence ID" value="NZ_CP017173.1"/>
</dbReference>
<dbReference type="CDD" id="cd00635">
    <property type="entry name" value="PLPDE_III_YBL036c_like"/>
    <property type="match status" value="1"/>
</dbReference>
<organism evidence="6 7">
    <name type="scientific">Myxococcus xanthus</name>
    <dbReference type="NCBI Taxonomy" id="34"/>
    <lineage>
        <taxon>Bacteria</taxon>
        <taxon>Pseudomonadati</taxon>
        <taxon>Myxococcota</taxon>
        <taxon>Myxococcia</taxon>
        <taxon>Myxococcales</taxon>
        <taxon>Cystobacterineae</taxon>
        <taxon>Myxococcaceae</taxon>
        <taxon>Myxococcus</taxon>
    </lineage>
</organism>
<dbReference type="SUPFAM" id="SSF51419">
    <property type="entry name" value="PLP-binding barrel"/>
    <property type="match status" value="1"/>
</dbReference>
<dbReference type="PANTHER" id="PTHR10146">
    <property type="entry name" value="PROLINE SYNTHETASE CO-TRANSCRIBED BACTERIAL HOMOLOG PROTEIN"/>
    <property type="match status" value="1"/>
</dbReference>
<gene>
    <name evidence="6" type="ORF">BHS09_12710</name>
</gene>
<dbReference type="Gene3D" id="3.20.20.10">
    <property type="entry name" value="Alanine racemase"/>
    <property type="match status" value="1"/>
</dbReference>
<evidence type="ECO:0000313" key="6">
    <source>
        <dbReference type="EMBL" id="QDE67777.1"/>
    </source>
</evidence>
<evidence type="ECO:0000256" key="4">
    <source>
        <dbReference type="RuleBase" id="RU004514"/>
    </source>
</evidence>
<dbReference type="NCBIfam" id="TIGR00044">
    <property type="entry name" value="YggS family pyridoxal phosphate-dependent enzyme"/>
    <property type="match status" value="1"/>
</dbReference>
<dbReference type="InterPro" id="IPR029066">
    <property type="entry name" value="PLP-binding_barrel"/>
</dbReference>
<dbReference type="PIRSF" id="PIRSF004848">
    <property type="entry name" value="YBL036c_PLPDEIII"/>
    <property type="match status" value="1"/>
</dbReference>